<gene>
    <name evidence="1" type="ORF">AVL63_02530</name>
</gene>
<reference evidence="2" key="1">
    <citation type="submission" date="2015-12" db="EMBL/GenBank/DDBJ databases">
        <authorList>
            <person name="Nair G.R."/>
            <person name="Kaur G."/>
            <person name="Mayilraj S."/>
        </authorList>
    </citation>
    <scope>NUCLEOTIDE SEQUENCE [LARGE SCALE GENOMIC DNA]</scope>
    <source>
        <strain evidence="2">CD08_7</strain>
    </source>
</reference>
<dbReference type="OrthoDB" id="3215033at2"/>
<sequence>MRESRFWFLMEGEFGPNYAHVLADSLVLSQYQMSVKSTLKAGVSPRHVWDAVCDQQDVPAERRLGRDIAPKR</sequence>
<dbReference type="AlphaFoldDB" id="A0A0W8IG38"/>
<evidence type="ECO:0000313" key="2">
    <source>
        <dbReference type="Proteomes" id="UP000054023"/>
    </source>
</evidence>
<accession>A0A0W8IG38</accession>
<dbReference type="Pfam" id="PF11248">
    <property type="entry name" value="DUF3046"/>
    <property type="match status" value="1"/>
</dbReference>
<keyword evidence="2" id="KW-1185">Reference proteome</keyword>
<dbReference type="Proteomes" id="UP000054023">
    <property type="component" value="Unassembled WGS sequence"/>
</dbReference>
<dbReference type="RefSeq" id="WP_058888602.1">
    <property type="nucleotide sequence ID" value="NZ_LQBM01000003.1"/>
</dbReference>
<keyword evidence="1" id="KW-0808">Transferase</keyword>
<comment type="caution">
    <text evidence="1">The sequence shown here is derived from an EMBL/GenBank/DDBJ whole genome shotgun (WGS) entry which is preliminary data.</text>
</comment>
<evidence type="ECO:0000313" key="1">
    <source>
        <dbReference type="EMBL" id="KUG58919.1"/>
    </source>
</evidence>
<keyword evidence="1" id="KW-0418">Kinase</keyword>
<dbReference type="InterPro" id="IPR021408">
    <property type="entry name" value="DUF3046"/>
</dbReference>
<proteinExistence type="predicted"/>
<organism evidence="1 2">
    <name type="scientific">Nesterenkonia jeotgali</name>
    <dbReference type="NCBI Taxonomy" id="317018"/>
    <lineage>
        <taxon>Bacteria</taxon>
        <taxon>Bacillati</taxon>
        <taxon>Actinomycetota</taxon>
        <taxon>Actinomycetes</taxon>
        <taxon>Micrococcales</taxon>
        <taxon>Micrococcaceae</taxon>
        <taxon>Nesterenkonia</taxon>
    </lineage>
</organism>
<dbReference type="EMBL" id="LQBM01000003">
    <property type="protein sequence ID" value="KUG58919.1"/>
    <property type="molecule type" value="Genomic_DNA"/>
</dbReference>
<name>A0A0W8IG38_9MICC</name>
<dbReference type="GO" id="GO:0016301">
    <property type="term" value="F:kinase activity"/>
    <property type="evidence" value="ECO:0007669"/>
    <property type="project" value="UniProtKB-KW"/>
</dbReference>
<protein>
    <submittedName>
        <fullName evidence="1">Histidine kinase</fullName>
    </submittedName>
</protein>
<dbReference type="STRING" id="317018.AVL63_02530"/>